<evidence type="ECO:0000259" key="9">
    <source>
        <dbReference type="PROSITE" id="PS50850"/>
    </source>
</evidence>
<feature type="transmembrane region" description="Helical" evidence="8">
    <location>
        <begin position="391"/>
        <end position="415"/>
    </location>
</feature>
<keyword evidence="11" id="KW-1185">Reference proteome</keyword>
<dbReference type="GeneID" id="89935006"/>
<feature type="transmembrane region" description="Helical" evidence="8">
    <location>
        <begin position="290"/>
        <end position="308"/>
    </location>
</feature>
<evidence type="ECO:0000313" key="10">
    <source>
        <dbReference type="EMBL" id="KAK4116484.1"/>
    </source>
</evidence>
<dbReference type="EMBL" id="MU853333">
    <property type="protein sequence ID" value="KAK4116484.1"/>
    <property type="molecule type" value="Genomic_DNA"/>
</dbReference>
<dbReference type="PROSITE" id="PS50850">
    <property type="entry name" value="MFS"/>
    <property type="match status" value="1"/>
</dbReference>
<feature type="transmembrane region" description="Helical" evidence="8">
    <location>
        <begin position="171"/>
        <end position="193"/>
    </location>
</feature>
<evidence type="ECO:0000256" key="5">
    <source>
        <dbReference type="ARBA" id="ARBA00022989"/>
    </source>
</evidence>
<sequence length="522" mass="58508">MGIFDKKKPLAEATVAAQEEAPKFERVDWTKDAGLRQLYFYAFVLCIASATTGYDGMLFNSLQAMVQWKTYFNNPEDHILGLLGALYQIGSLVSIPIVPILADNLGRKVPIAIGCVIMIVGAILQGSCQNLATFMGGRVMLGFGNSLAQISSPMLLTELCHPQHRARLTTVYNCLWNVGALIVSWLAFGTNFVPTEWSWRIPALLQALPSVVQLAFIYWVPESPRFLMAKDKHDKALHILAKYHANGNENHPTVQFEFLEIKETIRLEFENKKNSSYLDFFRTKGNRYRFAVLLSLGIFSQWSGNAIISNYSAKLYTSAGVSESTPQLGLAAGQTCLALIVSISMALLVDKVGRRPMFLASTGGMFGTFIFWTLCSALYDTYRSPGSGQAMIFFIWVFGFMYSLAWSGLLVGYAVEILPYKLRAKGLMIMNISIQVALTLNTYANPVAFKYFEDQGNTTWKLYLIYTCWIFLELCFVYFMYVETKGPTLEELAKIIDGDQAEVAHVDIHQVEKEVQLTKEDA</sequence>
<evidence type="ECO:0000256" key="3">
    <source>
        <dbReference type="ARBA" id="ARBA00022448"/>
    </source>
</evidence>
<organism evidence="10 11">
    <name type="scientific">Canariomyces notabilis</name>
    <dbReference type="NCBI Taxonomy" id="2074819"/>
    <lineage>
        <taxon>Eukaryota</taxon>
        <taxon>Fungi</taxon>
        <taxon>Dikarya</taxon>
        <taxon>Ascomycota</taxon>
        <taxon>Pezizomycotina</taxon>
        <taxon>Sordariomycetes</taxon>
        <taxon>Sordariomycetidae</taxon>
        <taxon>Sordariales</taxon>
        <taxon>Chaetomiaceae</taxon>
        <taxon>Canariomyces</taxon>
    </lineage>
</organism>
<keyword evidence="4 8" id="KW-0812">Transmembrane</keyword>
<evidence type="ECO:0000256" key="8">
    <source>
        <dbReference type="SAM" id="Phobius"/>
    </source>
</evidence>
<keyword evidence="5 8" id="KW-1133">Transmembrane helix</keyword>
<dbReference type="SUPFAM" id="SSF103473">
    <property type="entry name" value="MFS general substrate transporter"/>
    <property type="match status" value="1"/>
</dbReference>
<feature type="transmembrane region" description="Helical" evidence="8">
    <location>
        <begin position="199"/>
        <end position="220"/>
    </location>
</feature>
<proteinExistence type="inferred from homology"/>
<dbReference type="Gene3D" id="1.20.1250.20">
    <property type="entry name" value="MFS general substrate transporter like domains"/>
    <property type="match status" value="1"/>
</dbReference>
<comment type="similarity">
    <text evidence="2 7">Belongs to the major facilitator superfamily. Sugar transporter (TC 2.A.1.1) family.</text>
</comment>
<feature type="transmembrane region" description="Helical" evidence="8">
    <location>
        <begin position="427"/>
        <end position="444"/>
    </location>
</feature>
<evidence type="ECO:0000313" key="11">
    <source>
        <dbReference type="Proteomes" id="UP001302812"/>
    </source>
</evidence>
<dbReference type="PANTHER" id="PTHR48022:SF31">
    <property type="entry name" value="HEXOSE TRANSPORTER"/>
    <property type="match status" value="1"/>
</dbReference>
<feature type="transmembrane region" description="Helical" evidence="8">
    <location>
        <begin position="328"/>
        <end position="349"/>
    </location>
</feature>
<evidence type="ECO:0000256" key="1">
    <source>
        <dbReference type="ARBA" id="ARBA00004141"/>
    </source>
</evidence>
<gene>
    <name evidence="10" type="ORF">N656DRAFT_700622</name>
</gene>
<comment type="subcellular location">
    <subcellularLocation>
        <location evidence="1">Membrane</location>
        <topology evidence="1">Multi-pass membrane protein</topology>
    </subcellularLocation>
</comment>
<keyword evidence="6 8" id="KW-0472">Membrane</keyword>
<evidence type="ECO:0000256" key="6">
    <source>
        <dbReference type="ARBA" id="ARBA00023136"/>
    </source>
</evidence>
<evidence type="ECO:0000256" key="7">
    <source>
        <dbReference type="RuleBase" id="RU003346"/>
    </source>
</evidence>
<dbReference type="GO" id="GO:0005351">
    <property type="term" value="F:carbohydrate:proton symporter activity"/>
    <property type="evidence" value="ECO:0007669"/>
    <property type="project" value="TreeGrafter"/>
</dbReference>
<dbReference type="InterPro" id="IPR005828">
    <property type="entry name" value="MFS_sugar_transport-like"/>
</dbReference>
<dbReference type="FunFam" id="1.20.1250.20:FF:000117">
    <property type="entry name" value="MFS hexose transporter"/>
    <property type="match status" value="1"/>
</dbReference>
<feature type="transmembrane region" description="Helical" evidence="8">
    <location>
        <begin position="38"/>
        <end position="59"/>
    </location>
</feature>
<feature type="transmembrane region" description="Helical" evidence="8">
    <location>
        <begin position="109"/>
        <end position="127"/>
    </location>
</feature>
<dbReference type="Pfam" id="PF00083">
    <property type="entry name" value="Sugar_tr"/>
    <property type="match status" value="1"/>
</dbReference>
<comment type="caution">
    <text evidence="10">The sequence shown here is derived from an EMBL/GenBank/DDBJ whole genome shotgun (WGS) entry which is preliminary data.</text>
</comment>
<dbReference type="Proteomes" id="UP001302812">
    <property type="component" value="Unassembled WGS sequence"/>
</dbReference>
<evidence type="ECO:0000256" key="4">
    <source>
        <dbReference type="ARBA" id="ARBA00022692"/>
    </source>
</evidence>
<dbReference type="PANTHER" id="PTHR48022">
    <property type="entry name" value="PLASTIDIC GLUCOSE TRANSPORTER 4"/>
    <property type="match status" value="1"/>
</dbReference>
<feature type="transmembrane region" description="Helical" evidence="8">
    <location>
        <begin position="356"/>
        <end position="379"/>
    </location>
</feature>
<evidence type="ECO:0000256" key="2">
    <source>
        <dbReference type="ARBA" id="ARBA00010992"/>
    </source>
</evidence>
<feature type="transmembrane region" description="Helical" evidence="8">
    <location>
        <begin position="79"/>
        <end position="102"/>
    </location>
</feature>
<dbReference type="RefSeq" id="XP_064674054.1">
    <property type="nucleotide sequence ID" value="XM_064810881.1"/>
</dbReference>
<dbReference type="GO" id="GO:0016020">
    <property type="term" value="C:membrane"/>
    <property type="evidence" value="ECO:0007669"/>
    <property type="project" value="UniProtKB-SubCell"/>
</dbReference>
<dbReference type="InterPro" id="IPR050360">
    <property type="entry name" value="MFS_Sugar_Transporters"/>
</dbReference>
<dbReference type="InterPro" id="IPR020846">
    <property type="entry name" value="MFS_dom"/>
</dbReference>
<dbReference type="InterPro" id="IPR003663">
    <property type="entry name" value="Sugar/inositol_transpt"/>
</dbReference>
<dbReference type="NCBIfam" id="TIGR00879">
    <property type="entry name" value="SP"/>
    <property type="match status" value="1"/>
</dbReference>
<reference evidence="10" key="2">
    <citation type="submission" date="2023-05" db="EMBL/GenBank/DDBJ databases">
        <authorList>
            <consortium name="Lawrence Berkeley National Laboratory"/>
            <person name="Steindorff A."/>
            <person name="Hensen N."/>
            <person name="Bonometti L."/>
            <person name="Westerberg I."/>
            <person name="Brannstrom I.O."/>
            <person name="Guillou S."/>
            <person name="Cros-Aarteil S."/>
            <person name="Calhoun S."/>
            <person name="Haridas S."/>
            <person name="Kuo A."/>
            <person name="Mondo S."/>
            <person name="Pangilinan J."/>
            <person name="Riley R."/>
            <person name="Labutti K."/>
            <person name="Andreopoulos B."/>
            <person name="Lipzen A."/>
            <person name="Chen C."/>
            <person name="Yanf M."/>
            <person name="Daum C."/>
            <person name="Ng V."/>
            <person name="Clum A."/>
            <person name="Ohm R."/>
            <person name="Martin F."/>
            <person name="Silar P."/>
            <person name="Natvig D."/>
            <person name="Lalanne C."/>
            <person name="Gautier V."/>
            <person name="Ament-Velasquez S.L."/>
            <person name="Kruys A."/>
            <person name="Hutchinson M.I."/>
            <person name="Powell A.J."/>
            <person name="Barry K."/>
            <person name="Miller A.N."/>
            <person name="Grigoriev I.V."/>
            <person name="Debuchy R."/>
            <person name="Gladieux P."/>
            <person name="Thoren M.H."/>
            <person name="Johannesson H."/>
        </authorList>
    </citation>
    <scope>NUCLEOTIDE SEQUENCE</scope>
    <source>
        <strain evidence="10">CBS 508.74</strain>
    </source>
</reference>
<accession>A0AAN6YXH4</accession>
<dbReference type="AlphaFoldDB" id="A0AAN6YXH4"/>
<dbReference type="InterPro" id="IPR005829">
    <property type="entry name" value="Sugar_transporter_CS"/>
</dbReference>
<keyword evidence="3 7" id="KW-0813">Transport</keyword>
<name>A0AAN6YXH4_9PEZI</name>
<dbReference type="InterPro" id="IPR036259">
    <property type="entry name" value="MFS_trans_sf"/>
</dbReference>
<dbReference type="PROSITE" id="PS00216">
    <property type="entry name" value="SUGAR_TRANSPORT_1"/>
    <property type="match status" value="1"/>
</dbReference>
<feature type="domain" description="Major facilitator superfamily (MFS) profile" evidence="9">
    <location>
        <begin position="41"/>
        <end position="485"/>
    </location>
</feature>
<protein>
    <submittedName>
        <fullName evidence="10">General substrate transporter</fullName>
    </submittedName>
</protein>
<reference evidence="10" key="1">
    <citation type="journal article" date="2023" name="Mol. Phylogenet. Evol.">
        <title>Genome-scale phylogeny and comparative genomics of the fungal order Sordariales.</title>
        <authorList>
            <person name="Hensen N."/>
            <person name="Bonometti L."/>
            <person name="Westerberg I."/>
            <person name="Brannstrom I.O."/>
            <person name="Guillou S."/>
            <person name="Cros-Aarteil S."/>
            <person name="Calhoun S."/>
            <person name="Haridas S."/>
            <person name="Kuo A."/>
            <person name="Mondo S."/>
            <person name="Pangilinan J."/>
            <person name="Riley R."/>
            <person name="LaButti K."/>
            <person name="Andreopoulos B."/>
            <person name="Lipzen A."/>
            <person name="Chen C."/>
            <person name="Yan M."/>
            <person name="Daum C."/>
            <person name="Ng V."/>
            <person name="Clum A."/>
            <person name="Steindorff A."/>
            <person name="Ohm R.A."/>
            <person name="Martin F."/>
            <person name="Silar P."/>
            <person name="Natvig D.O."/>
            <person name="Lalanne C."/>
            <person name="Gautier V."/>
            <person name="Ament-Velasquez S.L."/>
            <person name="Kruys A."/>
            <person name="Hutchinson M.I."/>
            <person name="Powell A.J."/>
            <person name="Barry K."/>
            <person name="Miller A.N."/>
            <person name="Grigoriev I.V."/>
            <person name="Debuchy R."/>
            <person name="Gladieux P."/>
            <person name="Hiltunen Thoren M."/>
            <person name="Johannesson H."/>
        </authorList>
    </citation>
    <scope>NUCLEOTIDE SEQUENCE</scope>
    <source>
        <strain evidence="10">CBS 508.74</strain>
    </source>
</reference>
<feature type="transmembrane region" description="Helical" evidence="8">
    <location>
        <begin position="464"/>
        <end position="482"/>
    </location>
</feature>